<keyword evidence="6 10" id="KW-0829">Tyrosine-protein kinase</keyword>
<dbReference type="Gene3D" id="2.30.30.40">
    <property type="entry name" value="SH3 Domains"/>
    <property type="match status" value="1"/>
</dbReference>
<dbReference type="SUPFAM" id="SSF55550">
    <property type="entry name" value="SH2 domain"/>
    <property type="match status" value="1"/>
</dbReference>
<evidence type="ECO:0000313" key="15">
    <source>
        <dbReference type="Proteomes" id="UP000008672"/>
    </source>
</evidence>
<evidence type="ECO:0000256" key="1">
    <source>
        <dbReference type="ARBA" id="ARBA00022443"/>
    </source>
</evidence>
<keyword evidence="15" id="KW-1185">Reference proteome</keyword>
<organism evidence="14 15">
    <name type="scientific">Latimeria chalumnae</name>
    <name type="common">Coelacanth</name>
    <dbReference type="NCBI Taxonomy" id="7897"/>
    <lineage>
        <taxon>Eukaryota</taxon>
        <taxon>Metazoa</taxon>
        <taxon>Chordata</taxon>
        <taxon>Craniata</taxon>
        <taxon>Vertebrata</taxon>
        <taxon>Euteleostomi</taxon>
        <taxon>Coelacanthiformes</taxon>
        <taxon>Coelacanthidae</taxon>
        <taxon>Latimeria</taxon>
    </lineage>
</organism>
<dbReference type="InterPro" id="IPR020635">
    <property type="entry name" value="Tyr_kinase_cat_dom"/>
</dbReference>
<feature type="domain" description="SH3" evidence="12">
    <location>
        <begin position="5"/>
        <end position="71"/>
    </location>
</feature>
<proteinExistence type="inferred from homology"/>
<dbReference type="PRINTS" id="PR00109">
    <property type="entry name" value="TYRKINASE"/>
</dbReference>
<keyword evidence="2 10" id="KW-0808">Transferase</keyword>
<evidence type="ECO:0000259" key="11">
    <source>
        <dbReference type="PROSITE" id="PS50001"/>
    </source>
</evidence>
<evidence type="ECO:0000259" key="12">
    <source>
        <dbReference type="PROSITE" id="PS50002"/>
    </source>
</evidence>
<dbReference type="GO" id="GO:0005524">
    <property type="term" value="F:ATP binding"/>
    <property type="evidence" value="ECO:0007669"/>
    <property type="project" value="UniProtKB-KW"/>
</dbReference>
<dbReference type="EC" id="2.7.10.2" evidence="10"/>
<dbReference type="InterPro" id="IPR001452">
    <property type="entry name" value="SH3_domain"/>
</dbReference>
<dbReference type="SMART" id="SM00252">
    <property type="entry name" value="SH2"/>
    <property type="match status" value="1"/>
</dbReference>
<protein>
    <recommendedName>
        <fullName evidence="10">Tyrosine-protein kinase</fullName>
        <ecNumber evidence="10">2.7.10.2</ecNumber>
    </recommendedName>
</protein>
<dbReference type="InterPro" id="IPR000980">
    <property type="entry name" value="SH2"/>
</dbReference>
<dbReference type="eggNOG" id="KOG0197">
    <property type="taxonomic scope" value="Eukaryota"/>
</dbReference>
<keyword evidence="3 10" id="KW-0547">Nucleotide-binding</keyword>
<dbReference type="Gene3D" id="1.10.510.10">
    <property type="entry name" value="Transferase(Phosphotransferase) domain 1"/>
    <property type="match status" value="1"/>
</dbReference>
<evidence type="ECO:0000256" key="5">
    <source>
        <dbReference type="ARBA" id="ARBA00022840"/>
    </source>
</evidence>
<dbReference type="STRING" id="7897.ENSLACP00000005465"/>
<dbReference type="SUPFAM" id="SSF50044">
    <property type="entry name" value="SH3-domain"/>
    <property type="match status" value="1"/>
</dbReference>
<reference evidence="14" key="3">
    <citation type="submission" date="2025-09" db="UniProtKB">
        <authorList>
            <consortium name="Ensembl"/>
        </authorList>
    </citation>
    <scope>IDENTIFICATION</scope>
</reference>
<keyword evidence="4 10" id="KW-0418">Kinase</keyword>
<dbReference type="InParanoid" id="H3A744"/>
<name>H3A744_LATCH</name>
<dbReference type="PROSITE" id="PS50011">
    <property type="entry name" value="PROTEIN_KINASE_DOM"/>
    <property type="match status" value="1"/>
</dbReference>
<keyword evidence="1 9" id="KW-0728">SH3 domain</keyword>
<dbReference type="Pfam" id="PF07714">
    <property type="entry name" value="PK_Tyr_Ser-Thr"/>
    <property type="match status" value="1"/>
</dbReference>
<dbReference type="InterPro" id="IPR036028">
    <property type="entry name" value="SH3-like_dom_sf"/>
</dbReference>
<evidence type="ECO:0000256" key="3">
    <source>
        <dbReference type="ARBA" id="ARBA00022741"/>
    </source>
</evidence>
<dbReference type="InterPro" id="IPR050198">
    <property type="entry name" value="Non-receptor_tyrosine_kinases"/>
</dbReference>
<dbReference type="GeneTree" id="ENSGT00940000157554"/>
<comment type="similarity">
    <text evidence="10">Belongs to the protein kinase superfamily. Tyr protein kinase family.</text>
</comment>
<evidence type="ECO:0000256" key="4">
    <source>
        <dbReference type="ARBA" id="ARBA00022777"/>
    </source>
</evidence>
<dbReference type="InterPro" id="IPR036860">
    <property type="entry name" value="SH2_dom_sf"/>
</dbReference>
<feature type="domain" description="SH2" evidence="11">
    <location>
        <begin position="77"/>
        <end position="166"/>
    </location>
</feature>
<evidence type="ECO:0000256" key="10">
    <source>
        <dbReference type="RuleBase" id="RU362096"/>
    </source>
</evidence>
<evidence type="ECO:0000256" key="2">
    <source>
        <dbReference type="ARBA" id="ARBA00022679"/>
    </source>
</evidence>
<dbReference type="InterPro" id="IPR000719">
    <property type="entry name" value="Prot_kinase_dom"/>
</dbReference>
<dbReference type="Proteomes" id="UP000008672">
    <property type="component" value="Unassembled WGS sequence"/>
</dbReference>
<dbReference type="InterPro" id="IPR011009">
    <property type="entry name" value="Kinase-like_dom_sf"/>
</dbReference>
<dbReference type="EMBL" id="AFYH01152858">
    <property type="status" value="NOT_ANNOTATED_CDS"/>
    <property type="molecule type" value="Genomic_DNA"/>
</dbReference>
<evidence type="ECO:0000256" key="6">
    <source>
        <dbReference type="ARBA" id="ARBA00023137"/>
    </source>
</evidence>
<dbReference type="SMART" id="SM00326">
    <property type="entry name" value="SH3"/>
    <property type="match status" value="1"/>
</dbReference>
<evidence type="ECO:0000256" key="8">
    <source>
        <dbReference type="PROSITE-ProRule" id="PRU00191"/>
    </source>
</evidence>
<accession>H3A744</accession>
<dbReference type="EMBL" id="AFYH01152856">
    <property type="status" value="NOT_ANNOTATED_CDS"/>
    <property type="molecule type" value="Genomic_DNA"/>
</dbReference>
<dbReference type="Gene3D" id="3.30.505.10">
    <property type="entry name" value="SH2 domain"/>
    <property type="match status" value="1"/>
</dbReference>
<dbReference type="HOGENOM" id="CLU_000288_7_2_1"/>
<dbReference type="PROSITE" id="PS50002">
    <property type="entry name" value="SH3"/>
    <property type="match status" value="1"/>
</dbReference>
<dbReference type="AlphaFoldDB" id="H3A744"/>
<keyword evidence="8" id="KW-0727">SH2 domain</keyword>
<dbReference type="Ensembl" id="ENSLACT00000005513.1">
    <property type="protein sequence ID" value="ENSLACP00000005465.1"/>
    <property type="gene ID" value="ENSLACG00000004862.1"/>
</dbReference>
<dbReference type="PANTHER" id="PTHR24418">
    <property type="entry name" value="TYROSINE-PROTEIN KINASE"/>
    <property type="match status" value="1"/>
</dbReference>
<reference evidence="15" key="1">
    <citation type="submission" date="2011-08" db="EMBL/GenBank/DDBJ databases">
        <title>The draft genome of Latimeria chalumnae.</title>
        <authorList>
            <person name="Di Palma F."/>
            <person name="Alfoldi J."/>
            <person name="Johnson J."/>
            <person name="Berlin A."/>
            <person name="Gnerre S."/>
            <person name="Jaffe D."/>
            <person name="MacCallum I."/>
            <person name="Young S."/>
            <person name="Walker B.J."/>
            <person name="Lander E."/>
            <person name="Lindblad-Toh K."/>
        </authorList>
    </citation>
    <scope>NUCLEOTIDE SEQUENCE [LARGE SCALE GENOMIC DNA]</scope>
    <source>
        <strain evidence="15">Wild caught</strain>
    </source>
</reference>
<dbReference type="PROSITE" id="PS50001">
    <property type="entry name" value="SH2"/>
    <property type="match status" value="1"/>
</dbReference>
<comment type="catalytic activity">
    <reaction evidence="7 10">
        <text>L-tyrosyl-[protein] + ATP = O-phospho-L-tyrosyl-[protein] + ADP + H(+)</text>
        <dbReference type="Rhea" id="RHEA:10596"/>
        <dbReference type="Rhea" id="RHEA-COMP:10136"/>
        <dbReference type="Rhea" id="RHEA-COMP:20101"/>
        <dbReference type="ChEBI" id="CHEBI:15378"/>
        <dbReference type="ChEBI" id="CHEBI:30616"/>
        <dbReference type="ChEBI" id="CHEBI:46858"/>
        <dbReference type="ChEBI" id="CHEBI:61978"/>
        <dbReference type="ChEBI" id="CHEBI:456216"/>
        <dbReference type="EC" id="2.7.10.2"/>
    </reaction>
</comment>
<dbReference type="SMART" id="SM00219">
    <property type="entry name" value="TyrKc"/>
    <property type="match status" value="1"/>
</dbReference>
<evidence type="ECO:0000256" key="7">
    <source>
        <dbReference type="ARBA" id="ARBA00051245"/>
    </source>
</evidence>
<dbReference type="InterPro" id="IPR001245">
    <property type="entry name" value="Ser-Thr/Tyr_kinase_cat_dom"/>
</dbReference>
<dbReference type="SUPFAM" id="SSF56112">
    <property type="entry name" value="Protein kinase-like (PK-like)"/>
    <property type="match status" value="1"/>
</dbReference>
<evidence type="ECO:0000259" key="13">
    <source>
        <dbReference type="PROSITE" id="PS50011"/>
    </source>
</evidence>
<evidence type="ECO:0000256" key="9">
    <source>
        <dbReference type="PROSITE-ProRule" id="PRU00192"/>
    </source>
</evidence>
<evidence type="ECO:0000313" key="14">
    <source>
        <dbReference type="Ensembl" id="ENSLACP00000005465.1"/>
    </source>
</evidence>
<dbReference type="EMBL" id="AFYH01152855">
    <property type="status" value="NOT_ANNOTATED_CDS"/>
    <property type="molecule type" value="Genomic_DNA"/>
</dbReference>
<dbReference type="EMBL" id="AFYH01152857">
    <property type="status" value="NOT_ANNOTATED_CDS"/>
    <property type="molecule type" value="Genomic_DNA"/>
</dbReference>
<dbReference type="PROSITE" id="PS00109">
    <property type="entry name" value="PROTEIN_KINASE_TYR"/>
    <property type="match status" value="1"/>
</dbReference>
<dbReference type="PRINTS" id="PR00401">
    <property type="entry name" value="SH2DOMAIN"/>
</dbReference>
<sequence>DNPIAFDYKLVSLYNYKARTLQDLELQKGDHLELLKQQGDWLYVKKSAATSGQEVKSEGFVPKKFVVQVGSTKAEPWYFGDLRKVDVKRYLLRDENKEGAFLVWKNVESVYYLSVREGDSARHYKILQSDNCFYLVERQKFNLLSELVQHYSARADGLCARLDQPCVKVRHDETTHIRVHLSETWNEQIQVLCYWHGTGQLHFVRVEGLRWEGHTRPRKKISKQMDVENASALRKEAEIMKDLNHERLLKLYAVCMQEEPFFIVTELMKNGSLHKYLTKIKKSITKKKKKMMDFAGQIAEGMAYLEKQRCVHRDLRTENILLTEMLGCKIADFGLARFIGSNNTNVTMGKKRISLRSAPSTPLYRKFAITLKTWKFNLKLNSLCVWFFFHLSDKDNTEYIQELLKGQPLSSPADCPDPLHRILLQCWRRMPEERPTFTQLQESLTDIIRSEQAEDTAVAIL</sequence>
<keyword evidence="5 10" id="KW-0067">ATP-binding</keyword>
<dbReference type="InterPro" id="IPR008266">
    <property type="entry name" value="Tyr_kinase_AS"/>
</dbReference>
<dbReference type="GO" id="GO:0004715">
    <property type="term" value="F:non-membrane spanning protein tyrosine kinase activity"/>
    <property type="evidence" value="ECO:0007669"/>
    <property type="project" value="UniProtKB-EC"/>
</dbReference>
<reference evidence="14" key="2">
    <citation type="submission" date="2025-08" db="UniProtKB">
        <authorList>
            <consortium name="Ensembl"/>
        </authorList>
    </citation>
    <scope>IDENTIFICATION</scope>
</reference>
<feature type="domain" description="Protein kinase" evidence="13">
    <location>
        <begin position="192"/>
        <end position="448"/>
    </location>
</feature>
<dbReference type="Pfam" id="PF00017">
    <property type="entry name" value="SH2"/>
    <property type="match status" value="1"/>
</dbReference>